<evidence type="ECO:0008006" key="3">
    <source>
        <dbReference type="Google" id="ProtNLM"/>
    </source>
</evidence>
<dbReference type="Proteomes" id="UP001299409">
    <property type="component" value="Unassembled WGS sequence"/>
</dbReference>
<accession>A0ABS8D149</accession>
<reference evidence="1 2" key="1">
    <citation type="submission" date="2021-10" db="EMBL/GenBank/DDBJ databases">
        <title>Collection of gut derived symbiotic bacterial strains cultured from healthy donors.</title>
        <authorList>
            <person name="Lin H."/>
            <person name="Littmann E."/>
            <person name="Claire K."/>
            <person name="Pamer E."/>
        </authorList>
    </citation>
    <scope>NUCLEOTIDE SEQUENCE [LARGE SCALE GENOMIC DNA]</scope>
    <source>
        <strain evidence="1 2">MSK.17.68</strain>
    </source>
</reference>
<dbReference type="EMBL" id="JAJBMB010000026">
    <property type="protein sequence ID" value="MCB5447433.1"/>
    <property type="molecule type" value="Genomic_DNA"/>
</dbReference>
<evidence type="ECO:0000313" key="1">
    <source>
        <dbReference type="EMBL" id="MCB5447433.1"/>
    </source>
</evidence>
<proteinExistence type="predicted"/>
<organism evidence="1 2">
    <name type="scientific">Intestinibacter bartlettii</name>
    <dbReference type="NCBI Taxonomy" id="261299"/>
    <lineage>
        <taxon>Bacteria</taxon>
        <taxon>Bacillati</taxon>
        <taxon>Bacillota</taxon>
        <taxon>Clostridia</taxon>
        <taxon>Peptostreptococcales</taxon>
        <taxon>Peptostreptococcaceae</taxon>
        <taxon>Intestinibacter</taxon>
    </lineage>
</organism>
<sequence>MRRGLAPKKLNKKTGQVEIYHLHHKVYRCRGGSNAESNLVRMFRSNHIAYHKKYGYK</sequence>
<comment type="caution">
    <text evidence="1">The sequence shown here is derived from an EMBL/GenBank/DDBJ whole genome shotgun (WGS) entry which is preliminary data.</text>
</comment>
<name>A0ABS8D149_9FIRM</name>
<gene>
    <name evidence="1" type="ORF">LIP50_14625</name>
</gene>
<dbReference type="RefSeq" id="WP_226915453.1">
    <property type="nucleotide sequence ID" value="NZ_BAABXU010000001.1"/>
</dbReference>
<protein>
    <recommendedName>
        <fullName evidence="3">HNH domain-containing protein</fullName>
    </recommendedName>
</protein>
<keyword evidence="2" id="KW-1185">Reference proteome</keyword>
<evidence type="ECO:0000313" key="2">
    <source>
        <dbReference type="Proteomes" id="UP001299409"/>
    </source>
</evidence>